<dbReference type="PANTHER" id="PTHR43689">
    <property type="entry name" value="HYDROLASE"/>
    <property type="match status" value="1"/>
</dbReference>
<dbReference type="EMBL" id="OGUU01000011">
    <property type="protein sequence ID" value="SPC15894.1"/>
    <property type="molecule type" value="Genomic_DNA"/>
</dbReference>
<dbReference type="PANTHER" id="PTHR43689:SF8">
    <property type="entry name" value="ALPHA_BETA-HYDROLASES SUPERFAMILY PROTEIN"/>
    <property type="match status" value="1"/>
</dbReference>
<dbReference type="Pfam" id="PF12697">
    <property type="entry name" value="Abhydrolase_6"/>
    <property type="match status" value="1"/>
</dbReference>
<dbReference type="InterPro" id="IPR029058">
    <property type="entry name" value="AB_hydrolase_fold"/>
</dbReference>
<proteinExistence type="predicted"/>
<protein>
    <submittedName>
        <fullName evidence="2">AB hydrolase superfamily protein putative Lysophospholipase</fullName>
    </submittedName>
</protein>
<dbReference type="AlphaFoldDB" id="A0A7Z7J8K3"/>
<dbReference type="Proteomes" id="UP000257139">
    <property type="component" value="Chromosome CBM2594_a"/>
</dbReference>
<feature type="domain" description="AB hydrolase-1" evidence="1">
    <location>
        <begin position="55"/>
        <end position="296"/>
    </location>
</feature>
<keyword evidence="2" id="KW-0378">Hydrolase</keyword>
<organism evidence="2">
    <name type="scientific">Cupriavidus taiwanensis</name>
    <dbReference type="NCBI Taxonomy" id="164546"/>
    <lineage>
        <taxon>Bacteria</taxon>
        <taxon>Pseudomonadati</taxon>
        <taxon>Pseudomonadota</taxon>
        <taxon>Betaproteobacteria</taxon>
        <taxon>Burkholderiales</taxon>
        <taxon>Burkholderiaceae</taxon>
        <taxon>Cupriavidus</taxon>
    </lineage>
</organism>
<gene>
    <name evidence="2" type="ORF">CBM2594_A70459</name>
</gene>
<accession>A0A7Z7J8K3</accession>
<sequence length="325" mass="36259">MTTYAQQPNWRAIQNFLPADLQLTDDEAPQETWWQWQQHRVHLDCYRIASARLKVILLHGLGTNGRQLSVIVGAPLARAGFETIAVDMPEYGLTEVGSGKPVTYDDWVQAGSDLVDLEAKQDDRPIVLYGFSAGGLETFHIAAKNRKVKGIIGMGFFDPRLRAVRDQAAFNLLMSRLGSPLAQWTARTPFGGLRLPAAALIKMRELVNDKAALKVLLADKTSAGKWITMAFMASYMRYVPAVEPDDFDVCPILLTQPAQDHWTPLRLSEPFLRRVGHVPVRIVMLENAGHFPIEQPGLSQMIDAIREFCGEIAERHAPSRPLHAS</sequence>
<evidence type="ECO:0000259" key="1">
    <source>
        <dbReference type="Pfam" id="PF12697"/>
    </source>
</evidence>
<evidence type="ECO:0000313" key="2">
    <source>
        <dbReference type="EMBL" id="SPC15894.1"/>
    </source>
</evidence>
<dbReference type="GO" id="GO:0016787">
    <property type="term" value="F:hydrolase activity"/>
    <property type="evidence" value="ECO:0007669"/>
    <property type="project" value="UniProtKB-KW"/>
</dbReference>
<dbReference type="InterPro" id="IPR000073">
    <property type="entry name" value="AB_hydrolase_1"/>
</dbReference>
<dbReference type="SUPFAM" id="SSF53474">
    <property type="entry name" value="alpha/beta-Hydrolases"/>
    <property type="match status" value="1"/>
</dbReference>
<comment type="caution">
    <text evidence="2">The sequence shown here is derived from an EMBL/GenBank/DDBJ whole genome shotgun (WGS) entry which is preliminary data.</text>
</comment>
<name>A0A7Z7J8K3_9BURK</name>
<dbReference type="RefSeq" id="WP_025585667.1">
    <property type="nucleotide sequence ID" value="NZ_LT976871.1"/>
</dbReference>
<reference evidence="2" key="1">
    <citation type="submission" date="2018-01" db="EMBL/GenBank/DDBJ databases">
        <authorList>
            <person name="Clerissi C."/>
        </authorList>
    </citation>
    <scope>NUCLEOTIDE SEQUENCE [LARGE SCALE GENOMIC DNA]</scope>
    <source>
        <strain evidence="2">Cupriavidus taiwanensis STM 6021</strain>
    </source>
</reference>
<dbReference type="Gene3D" id="3.40.50.1820">
    <property type="entry name" value="alpha/beta hydrolase"/>
    <property type="match status" value="1"/>
</dbReference>